<name>A0A6M3ILV8_9ZZZZ</name>
<organism evidence="2">
    <name type="scientific">viral metagenome</name>
    <dbReference type="NCBI Taxonomy" id="1070528"/>
    <lineage>
        <taxon>unclassified sequences</taxon>
        <taxon>metagenomes</taxon>
        <taxon>organismal metagenomes</taxon>
    </lineage>
</organism>
<dbReference type="EMBL" id="MT141885">
    <property type="protein sequence ID" value="QJA71602.1"/>
    <property type="molecule type" value="Genomic_DNA"/>
</dbReference>
<feature type="coiled-coil region" evidence="1">
    <location>
        <begin position="1"/>
        <end position="35"/>
    </location>
</feature>
<proteinExistence type="predicted"/>
<sequence length="80" mass="9345">MDQLTAKLMKMKERIEEDKTEKSKAEGRLQSYKAQREQDFGCKTEKEAHEIAQGIEKQIIEKENLLADGLRSLEANYVWD</sequence>
<protein>
    <submittedName>
        <fullName evidence="2">Uncharacterized protein</fullName>
    </submittedName>
</protein>
<keyword evidence="1" id="KW-0175">Coiled coil</keyword>
<evidence type="ECO:0000256" key="1">
    <source>
        <dbReference type="SAM" id="Coils"/>
    </source>
</evidence>
<reference evidence="2" key="1">
    <citation type="submission" date="2020-03" db="EMBL/GenBank/DDBJ databases">
        <title>The deep terrestrial virosphere.</title>
        <authorList>
            <person name="Holmfeldt K."/>
            <person name="Nilsson E."/>
            <person name="Simone D."/>
            <person name="Lopez-Fernandez M."/>
            <person name="Wu X."/>
            <person name="de Brujin I."/>
            <person name="Lundin D."/>
            <person name="Andersson A."/>
            <person name="Bertilsson S."/>
            <person name="Dopson M."/>
        </authorList>
    </citation>
    <scope>NUCLEOTIDE SEQUENCE</scope>
    <source>
        <strain evidence="3">MM415A03122</strain>
        <strain evidence="2">MM415B01477</strain>
    </source>
</reference>
<gene>
    <name evidence="3" type="ORF">MM415A03122_0002</name>
    <name evidence="2" type="ORF">MM415B01477_0013</name>
</gene>
<dbReference type="EMBL" id="MT141315">
    <property type="protein sequence ID" value="QJA58251.1"/>
    <property type="molecule type" value="Genomic_DNA"/>
</dbReference>
<accession>A0A6M3ILV8</accession>
<evidence type="ECO:0000313" key="3">
    <source>
        <dbReference type="EMBL" id="QJA71602.1"/>
    </source>
</evidence>
<evidence type="ECO:0000313" key="2">
    <source>
        <dbReference type="EMBL" id="QJA58251.1"/>
    </source>
</evidence>
<dbReference type="AlphaFoldDB" id="A0A6M3ILV8"/>